<name>A0AAE0JJ02_9PEZI</name>
<reference evidence="3" key="1">
    <citation type="journal article" date="2023" name="Mol. Phylogenet. Evol.">
        <title>Genome-scale phylogeny and comparative genomics of the fungal order Sordariales.</title>
        <authorList>
            <person name="Hensen N."/>
            <person name="Bonometti L."/>
            <person name="Westerberg I."/>
            <person name="Brannstrom I.O."/>
            <person name="Guillou S."/>
            <person name="Cros-Aarteil S."/>
            <person name="Calhoun S."/>
            <person name="Haridas S."/>
            <person name="Kuo A."/>
            <person name="Mondo S."/>
            <person name="Pangilinan J."/>
            <person name="Riley R."/>
            <person name="LaButti K."/>
            <person name="Andreopoulos B."/>
            <person name="Lipzen A."/>
            <person name="Chen C."/>
            <person name="Yan M."/>
            <person name="Daum C."/>
            <person name="Ng V."/>
            <person name="Clum A."/>
            <person name="Steindorff A."/>
            <person name="Ohm R.A."/>
            <person name="Martin F."/>
            <person name="Silar P."/>
            <person name="Natvig D.O."/>
            <person name="Lalanne C."/>
            <person name="Gautier V."/>
            <person name="Ament-Velasquez S.L."/>
            <person name="Kruys A."/>
            <person name="Hutchinson M.I."/>
            <person name="Powell A.J."/>
            <person name="Barry K."/>
            <person name="Miller A.N."/>
            <person name="Grigoriev I.V."/>
            <person name="Debuchy R."/>
            <person name="Gladieux P."/>
            <person name="Hiltunen Thoren M."/>
            <person name="Johannesson H."/>
        </authorList>
    </citation>
    <scope>NUCLEOTIDE SEQUENCE</scope>
    <source>
        <strain evidence="3">CBS 560.94</strain>
    </source>
</reference>
<evidence type="ECO:0000259" key="2">
    <source>
        <dbReference type="Pfam" id="PF24809"/>
    </source>
</evidence>
<keyword evidence="4" id="KW-1185">Reference proteome</keyword>
<organism evidence="3 4">
    <name type="scientific">Neurospora tetraspora</name>
    <dbReference type="NCBI Taxonomy" id="94610"/>
    <lineage>
        <taxon>Eukaryota</taxon>
        <taxon>Fungi</taxon>
        <taxon>Dikarya</taxon>
        <taxon>Ascomycota</taxon>
        <taxon>Pezizomycotina</taxon>
        <taxon>Sordariomycetes</taxon>
        <taxon>Sordariomycetidae</taxon>
        <taxon>Sordariales</taxon>
        <taxon>Sordariaceae</taxon>
        <taxon>Neurospora</taxon>
    </lineage>
</organism>
<evidence type="ECO:0000313" key="3">
    <source>
        <dbReference type="EMBL" id="KAK3348511.1"/>
    </source>
</evidence>
<dbReference type="Pfam" id="PF24809">
    <property type="entry name" value="DUF7708"/>
    <property type="match status" value="1"/>
</dbReference>
<dbReference type="Proteomes" id="UP001278500">
    <property type="component" value="Unassembled WGS sequence"/>
</dbReference>
<dbReference type="InterPro" id="IPR056125">
    <property type="entry name" value="DUF7708"/>
</dbReference>
<sequence length="675" mass="75645">MARASKDISTTLATLPNAAVSISLPVLSRAGVTPEISPLVRRFSNKAVVEQPDSIPIQAMGAVVRRETDEQRNNQQRLVEWGRWLDFVMGSTDDDDAFPTLEVQSRDLIDTWRRLSKSLPGMMDLSPQGTWIPTVSTLKQAVVQAENTMKAKKLNGFGLLKDRFHSLVQTLDDHKYMFAIIPQGDRYVSLFTGVVSFIAKASINHIKIGEAFSIALSDVSSDLSYVRKSAMVSDSPKMRKLVVDVYVEVFKLLCQALGWFTSRSRRTIAAFDRNYYARHVQPFVDRIQKAIQRIRDEAHLVTHEVVQEIRDMGHVLLQRTAGRESRMDSEEMSHEKLSRMGETLGFSSVRTLSSVEQQAAHEAEIAHLANKNIDAMQVEGECRGRRRPPRARHKSDLSDLEQHVPAFLSRYLEDGRSDFSRNPSDAFSTLLPSEVITELQKWITAPKSNTVWVAGHPVSPFGSGLSVAALRVCEIAKEIRIPCISFICKQRYSFASSFSAIRKNGSTGKLDPKEAGLIALFYSVTAQLIYLLPDQPFPSSTVLEKDNFERLDGTMASASTAMEIIRELAIHAPPSLIWVLDNVQNAESTMTYAHLKTFVEFLREQERKTNSAHEEGKKPFSKVCFTTDGNCVLLSRLSHRDKGIRQIDASRMAQRRPGRVLPGGADVGQLGWSRR</sequence>
<gene>
    <name evidence="3" type="ORF">B0H65DRAFT_423001</name>
</gene>
<reference evidence="3" key="2">
    <citation type="submission" date="2023-06" db="EMBL/GenBank/DDBJ databases">
        <authorList>
            <consortium name="Lawrence Berkeley National Laboratory"/>
            <person name="Haridas S."/>
            <person name="Hensen N."/>
            <person name="Bonometti L."/>
            <person name="Westerberg I."/>
            <person name="Brannstrom I.O."/>
            <person name="Guillou S."/>
            <person name="Cros-Aarteil S."/>
            <person name="Calhoun S."/>
            <person name="Kuo A."/>
            <person name="Mondo S."/>
            <person name="Pangilinan J."/>
            <person name="Riley R."/>
            <person name="Labutti K."/>
            <person name="Andreopoulos B."/>
            <person name="Lipzen A."/>
            <person name="Chen C."/>
            <person name="Yanf M."/>
            <person name="Daum C."/>
            <person name="Ng V."/>
            <person name="Clum A."/>
            <person name="Steindorff A."/>
            <person name="Ohm R."/>
            <person name="Martin F."/>
            <person name="Silar P."/>
            <person name="Natvig D."/>
            <person name="Lalanne C."/>
            <person name="Gautier V."/>
            <person name="Ament-Velasquez S.L."/>
            <person name="Kruys A."/>
            <person name="Hutchinson M.I."/>
            <person name="Powell A.J."/>
            <person name="Barry K."/>
            <person name="Miller A.N."/>
            <person name="Grigoriev I.V."/>
            <person name="Debuchy R."/>
            <person name="Gladieux P."/>
            <person name="Thoren M.H."/>
            <person name="Johannesson H."/>
        </authorList>
    </citation>
    <scope>NUCLEOTIDE SEQUENCE</scope>
    <source>
        <strain evidence="3">CBS 560.94</strain>
    </source>
</reference>
<proteinExistence type="predicted"/>
<dbReference type="EMBL" id="JAUEPP010000003">
    <property type="protein sequence ID" value="KAK3348511.1"/>
    <property type="molecule type" value="Genomic_DNA"/>
</dbReference>
<comment type="caution">
    <text evidence="3">The sequence shown here is derived from an EMBL/GenBank/DDBJ whole genome shotgun (WGS) entry which is preliminary data.</text>
</comment>
<evidence type="ECO:0000256" key="1">
    <source>
        <dbReference type="SAM" id="MobiDB-lite"/>
    </source>
</evidence>
<evidence type="ECO:0000313" key="4">
    <source>
        <dbReference type="Proteomes" id="UP001278500"/>
    </source>
</evidence>
<dbReference type="GeneID" id="87861584"/>
<feature type="region of interest" description="Disordered" evidence="1">
    <location>
        <begin position="654"/>
        <end position="675"/>
    </location>
</feature>
<dbReference type="RefSeq" id="XP_062683593.1">
    <property type="nucleotide sequence ID" value="XM_062824430.1"/>
</dbReference>
<feature type="domain" description="DUF7708" evidence="2">
    <location>
        <begin position="181"/>
        <end position="301"/>
    </location>
</feature>
<protein>
    <recommendedName>
        <fullName evidence="2">DUF7708 domain-containing protein</fullName>
    </recommendedName>
</protein>
<dbReference type="AlphaFoldDB" id="A0AAE0JJ02"/>
<accession>A0AAE0JJ02</accession>